<evidence type="ECO:0000256" key="5">
    <source>
        <dbReference type="SAM" id="Phobius"/>
    </source>
</evidence>
<keyword evidence="2 5" id="KW-0812">Transmembrane</keyword>
<dbReference type="Pfam" id="PF03798">
    <property type="entry name" value="TRAM_LAG1_CLN8"/>
    <property type="match status" value="1"/>
</dbReference>
<feature type="domain" description="TLC" evidence="6">
    <location>
        <begin position="6"/>
        <end position="38"/>
    </location>
</feature>
<organism evidence="7">
    <name type="scientific">Brassica oleracea</name>
    <name type="common">Wild cabbage</name>
    <dbReference type="NCBI Taxonomy" id="3712"/>
    <lineage>
        <taxon>Eukaryota</taxon>
        <taxon>Viridiplantae</taxon>
        <taxon>Streptophyta</taxon>
        <taxon>Embryophyta</taxon>
        <taxon>Tracheophyta</taxon>
        <taxon>Spermatophyta</taxon>
        <taxon>Magnoliopsida</taxon>
        <taxon>eudicotyledons</taxon>
        <taxon>Gunneridae</taxon>
        <taxon>Pentapetalae</taxon>
        <taxon>rosids</taxon>
        <taxon>malvids</taxon>
        <taxon>Brassicales</taxon>
        <taxon>Brassicaceae</taxon>
        <taxon>Brassiceae</taxon>
        <taxon>Brassica</taxon>
    </lineage>
</organism>
<evidence type="ECO:0000259" key="6">
    <source>
        <dbReference type="Pfam" id="PF03798"/>
    </source>
</evidence>
<evidence type="ECO:0000313" key="7">
    <source>
        <dbReference type="EMBL" id="VDD42337.1"/>
    </source>
</evidence>
<name>A0A3P6EDH0_BRAOL</name>
<comment type="subcellular location">
    <subcellularLocation>
        <location evidence="1">Membrane</location>
        <topology evidence="1">Multi-pass membrane protein</topology>
    </subcellularLocation>
</comment>
<sequence length="48" mass="5536">MSKYKGAEGIIASFSIILFVLSWIFLRLICYPFWILYGAQGFYIANIP</sequence>
<dbReference type="InterPro" id="IPR006634">
    <property type="entry name" value="TLC-dom"/>
</dbReference>
<gene>
    <name evidence="7" type="ORF">BOLC5T29884H</name>
</gene>
<evidence type="ECO:0000256" key="4">
    <source>
        <dbReference type="ARBA" id="ARBA00023136"/>
    </source>
</evidence>
<evidence type="ECO:0000256" key="3">
    <source>
        <dbReference type="ARBA" id="ARBA00022989"/>
    </source>
</evidence>
<keyword evidence="4 5" id="KW-0472">Membrane</keyword>
<dbReference type="EMBL" id="LR031877">
    <property type="protein sequence ID" value="VDD42337.1"/>
    <property type="molecule type" value="Genomic_DNA"/>
</dbReference>
<evidence type="ECO:0000256" key="2">
    <source>
        <dbReference type="ARBA" id="ARBA00022692"/>
    </source>
</evidence>
<dbReference type="GO" id="GO:0016020">
    <property type="term" value="C:membrane"/>
    <property type="evidence" value="ECO:0007669"/>
    <property type="project" value="UniProtKB-SubCell"/>
</dbReference>
<keyword evidence="3 5" id="KW-1133">Transmembrane helix</keyword>
<proteinExistence type="predicted"/>
<dbReference type="AlphaFoldDB" id="A0A3P6EDH0"/>
<accession>A0A3P6EDH0</accession>
<reference evidence="7" key="1">
    <citation type="submission" date="2018-11" db="EMBL/GenBank/DDBJ databases">
        <authorList>
            <consortium name="Genoscope - CEA"/>
            <person name="William W."/>
        </authorList>
    </citation>
    <scope>NUCLEOTIDE SEQUENCE</scope>
</reference>
<protein>
    <recommendedName>
        <fullName evidence="6">TLC domain-containing protein</fullName>
    </recommendedName>
</protein>
<evidence type="ECO:0000256" key="1">
    <source>
        <dbReference type="ARBA" id="ARBA00004141"/>
    </source>
</evidence>
<feature type="transmembrane region" description="Helical" evidence="5">
    <location>
        <begin position="12"/>
        <end position="34"/>
    </location>
</feature>